<reference evidence="1 2" key="1">
    <citation type="submission" date="2015-01" db="EMBL/GenBank/DDBJ databases">
        <title>Draft genome of the acidophilic iron oxidizer Acidithrix ferrooxidans strain Py-F3.</title>
        <authorList>
            <person name="Poehlein A."/>
            <person name="Eisen S."/>
            <person name="Schloemann M."/>
            <person name="Johnson B.D."/>
            <person name="Daniel R."/>
            <person name="Muehling M."/>
        </authorList>
    </citation>
    <scope>NUCLEOTIDE SEQUENCE [LARGE SCALE GENOMIC DNA]</scope>
    <source>
        <strain evidence="1 2">Py-F3</strain>
    </source>
</reference>
<accession>A0A0D8HH32</accession>
<evidence type="ECO:0000313" key="2">
    <source>
        <dbReference type="Proteomes" id="UP000032360"/>
    </source>
</evidence>
<comment type="caution">
    <text evidence="1">The sequence shown here is derived from an EMBL/GenBank/DDBJ whole genome shotgun (WGS) entry which is preliminary data.</text>
</comment>
<gene>
    <name evidence="1" type="ORF">AXFE_28060</name>
</gene>
<organism evidence="1 2">
    <name type="scientific">Acidithrix ferrooxidans</name>
    <dbReference type="NCBI Taxonomy" id="1280514"/>
    <lineage>
        <taxon>Bacteria</taxon>
        <taxon>Bacillati</taxon>
        <taxon>Actinomycetota</taxon>
        <taxon>Acidimicrobiia</taxon>
        <taxon>Acidimicrobiales</taxon>
        <taxon>Acidimicrobiaceae</taxon>
        <taxon>Acidithrix</taxon>
    </lineage>
</organism>
<dbReference type="EMBL" id="JXYS01000087">
    <property type="protein sequence ID" value="KJF16361.1"/>
    <property type="molecule type" value="Genomic_DNA"/>
</dbReference>
<keyword evidence="2" id="KW-1185">Reference proteome</keyword>
<proteinExistence type="predicted"/>
<evidence type="ECO:0000313" key="1">
    <source>
        <dbReference type="EMBL" id="KJF16361.1"/>
    </source>
</evidence>
<name>A0A0D8HH32_9ACTN</name>
<dbReference type="RefSeq" id="WP_052606489.1">
    <property type="nucleotide sequence ID" value="NZ_JXYS01000087.1"/>
</dbReference>
<dbReference type="Proteomes" id="UP000032360">
    <property type="component" value="Unassembled WGS sequence"/>
</dbReference>
<sequence>MFFAFSIPIIGILFLGIAPAVGWSRQKRKIEEARLKRARLHSSERARLIAQSFPTSQSAEITGVVNFDATILIGYKRDFPKDGSLTPGETVGADGTVTGTWVAWTHNCAESDISRLQTWSSDTKSIVYQVDSQSSDLTFIEPISQEKVKVQLVPS</sequence>
<protein>
    <submittedName>
        <fullName evidence="1">Uncharacterized protein</fullName>
    </submittedName>
</protein>
<dbReference type="AlphaFoldDB" id="A0A0D8HH32"/>